<dbReference type="RefSeq" id="XP_028876159.1">
    <property type="nucleotide sequence ID" value="XM_029020152.1"/>
</dbReference>
<reference evidence="2 3" key="1">
    <citation type="submission" date="2016-10" db="EMBL/GenBank/DDBJ databases">
        <title>Reductive evolution of mitochondrial metabolism and differential evolution of invasion-related proteins in Cryptosporidium.</title>
        <authorList>
            <person name="Liu S."/>
            <person name="Roellig D.M."/>
            <person name="Guo Y."/>
            <person name="Li N."/>
            <person name="Frace M.A."/>
            <person name="Tang K."/>
            <person name="Zhang L."/>
            <person name="Feng Y."/>
            <person name="Xiao L."/>
        </authorList>
    </citation>
    <scope>NUCLEOTIDE SEQUENCE [LARGE SCALE GENOMIC DNA]</scope>
    <source>
        <strain evidence="2">39726</strain>
    </source>
</reference>
<dbReference type="Proteomes" id="UP000186176">
    <property type="component" value="Unassembled WGS sequence"/>
</dbReference>
<feature type="compositionally biased region" description="Basic and acidic residues" evidence="1">
    <location>
        <begin position="54"/>
        <end position="66"/>
    </location>
</feature>
<feature type="compositionally biased region" description="Basic and acidic residues" evidence="1">
    <location>
        <begin position="87"/>
        <end position="100"/>
    </location>
</feature>
<dbReference type="OrthoDB" id="342456at2759"/>
<sequence>MARNSEMNGSGGSKNIEKMINSSLDDIVKEARKERRMKKAGQGQSRVRNNKSGKIQEFKKRNEKRPNNVNSNVRGKFKGSPSRASRSRVENEGRGFDKGKRMSRGQVRSIQIVAKLDSIPTPTAQQKAGLNNLEVIPSSISSQKARRSRVFS</sequence>
<accession>A0A1J4MQ63</accession>
<evidence type="ECO:0000313" key="2">
    <source>
        <dbReference type="EMBL" id="OII75029.1"/>
    </source>
</evidence>
<keyword evidence="3" id="KW-1185">Reference proteome</keyword>
<dbReference type="AlphaFoldDB" id="A0A1J4MQ63"/>
<protein>
    <submittedName>
        <fullName evidence="2">Uncharacterized protein</fullName>
    </submittedName>
</protein>
<feature type="region of interest" description="Disordered" evidence="1">
    <location>
        <begin position="1"/>
        <end position="107"/>
    </location>
</feature>
<organism evidence="2 3">
    <name type="scientific">Cryptosporidium ubiquitum</name>
    <dbReference type="NCBI Taxonomy" id="857276"/>
    <lineage>
        <taxon>Eukaryota</taxon>
        <taxon>Sar</taxon>
        <taxon>Alveolata</taxon>
        <taxon>Apicomplexa</taxon>
        <taxon>Conoidasida</taxon>
        <taxon>Coccidia</taxon>
        <taxon>Eucoccidiorida</taxon>
        <taxon>Eimeriorina</taxon>
        <taxon>Cryptosporidiidae</taxon>
        <taxon>Cryptosporidium</taxon>
    </lineage>
</organism>
<proteinExistence type="predicted"/>
<evidence type="ECO:0000313" key="3">
    <source>
        <dbReference type="Proteomes" id="UP000186176"/>
    </source>
</evidence>
<name>A0A1J4MQ63_9CRYT</name>
<evidence type="ECO:0000256" key="1">
    <source>
        <dbReference type="SAM" id="MobiDB-lite"/>
    </source>
</evidence>
<dbReference type="EMBL" id="LRBP01000006">
    <property type="protein sequence ID" value="OII75029.1"/>
    <property type="molecule type" value="Genomic_DNA"/>
</dbReference>
<dbReference type="GeneID" id="39979931"/>
<feature type="compositionally biased region" description="Polar residues" evidence="1">
    <location>
        <begin position="42"/>
        <end position="53"/>
    </location>
</feature>
<comment type="caution">
    <text evidence="2">The sequence shown here is derived from an EMBL/GenBank/DDBJ whole genome shotgun (WGS) entry which is preliminary data.</text>
</comment>
<gene>
    <name evidence="2" type="ORF">cubi_03139</name>
</gene>
<dbReference type="VEuPathDB" id="CryptoDB:cubi_03139"/>